<evidence type="ECO:0000313" key="4">
    <source>
        <dbReference type="Proteomes" id="UP000494165"/>
    </source>
</evidence>
<keyword evidence="1" id="KW-0472">Membrane</keyword>
<dbReference type="GO" id="GO:0019991">
    <property type="term" value="P:septate junction assembly"/>
    <property type="evidence" value="ECO:0007669"/>
    <property type="project" value="InterPro"/>
</dbReference>
<dbReference type="InterPro" id="IPR038976">
    <property type="entry name" value="Ssk"/>
</dbReference>
<evidence type="ECO:0000256" key="1">
    <source>
        <dbReference type="SAM" id="Phobius"/>
    </source>
</evidence>
<accession>A0A8S1C5E4</accession>
<feature type="domain" description="DUF7775" evidence="2">
    <location>
        <begin position="9"/>
        <end position="98"/>
    </location>
</feature>
<organism evidence="3 4">
    <name type="scientific">Cloeon dipterum</name>
    <dbReference type="NCBI Taxonomy" id="197152"/>
    <lineage>
        <taxon>Eukaryota</taxon>
        <taxon>Metazoa</taxon>
        <taxon>Ecdysozoa</taxon>
        <taxon>Arthropoda</taxon>
        <taxon>Hexapoda</taxon>
        <taxon>Insecta</taxon>
        <taxon>Pterygota</taxon>
        <taxon>Palaeoptera</taxon>
        <taxon>Ephemeroptera</taxon>
        <taxon>Pisciforma</taxon>
        <taxon>Baetidae</taxon>
        <taxon>Cloeon</taxon>
    </lineage>
</organism>
<feature type="transmembrane region" description="Helical" evidence="1">
    <location>
        <begin position="111"/>
        <end position="128"/>
    </location>
</feature>
<evidence type="ECO:0000259" key="2">
    <source>
        <dbReference type="Pfam" id="PF24985"/>
    </source>
</evidence>
<proteinExistence type="predicted"/>
<name>A0A8S1C5E4_9INSE</name>
<dbReference type="EMBL" id="CADEPI010000014">
    <property type="protein sequence ID" value="CAB3363990.1"/>
    <property type="molecule type" value="Genomic_DNA"/>
</dbReference>
<dbReference type="PANTHER" id="PTHR36692:SF2">
    <property type="entry name" value="GEO12064P1"/>
    <property type="match status" value="1"/>
</dbReference>
<evidence type="ECO:0000313" key="3">
    <source>
        <dbReference type="EMBL" id="CAB3363990.1"/>
    </source>
</evidence>
<keyword evidence="4" id="KW-1185">Reference proteome</keyword>
<keyword evidence="1" id="KW-0812">Transmembrane</keyword>
<dbReference type="Proteomes" id="UP000494165">
    <property type="component" value="Unassembled WGS sequence"/>
</dbReference>
<dbReference type="Pfam" id="PF24985">
    <property type="entry name" value="DUF7775"/>
    <property type="match status" value="1"/>
</dbReference>
<reference evidence="3 4" key="1">
    <citation type="submission" date="2020-04" db="EMBL/GenBank/DDBJ databases">
        <authorList>
            <person name="Alioto T."/>
            <person name="Alioto T."/>
            <person name="Gomez Garrido J."/>
        </authorList>
    </citation>
    <scope>NUCLEOTIDE SEQUENCE [LARGE SCALE GENOMIC DNA]</scope>
</reference>
<dbReference type="AlphaFoldDB" id="A0A8S1C5E4"/>
<keyword evidence="1" id="KW-1133">Transmembrane helix</keyword>
<dbReference type="GO" id="GO:0005886">
    <property type="term" value="C:plasma membrane"/>
    <property type="evidence" value="ECO:0007669"/>
    <property type="project" value="TreeGrafter"/>
</dbReference>
<protein>
    <recommendedName>
        <fullName evidence="2">DUF7775 domain-containing protein</fullName>
    </recommendedName>
</protein>
<dbReference type="OrthoDB" id="6349206at2759"/>
<sequence>MAGMSRVSILKIIELVLACVLIGLHYHSFEAADLHAHLIISATFGGFVIILAGIFAGIIAGQPMPKRVDMFYSLCAVALFATSGIMTIQYYNNQWITIDKDKKNIGIAKGSISIINAVIFLLDLVFTFRD</sequence>
<feature type="transmembrane region" description="Helical" evidence="1">
    <location>
        <begin position="71"/>
        <end position="91"/>
    </location>
</feature>
<comment type="caution">
    <text evidence="3">The sequence shown here is derived from an EMBL/GenBank/DDBJ whole genome shotgun (WGS) entry which is preliminary data.</text>
</comment>
<feature type="transmembrane region" description="Helical" evidence="1">
    <location>
        <begin position="35"/>
        <end position="59"/>
    </location>
</feature>
<gene>
    <name evidence="3" type="ORF">CLODIP_2_CD06944</name>
</gene>
<feature type="transmembrane region" description="Helical" evidence="1">
    <location>
        <begin position="12"/>
        <end position="29"/>
    </location>
</feature>
<dbReference type="InterPro" id="IPR056677">
    <property type="entry name" value="DUF7775"/>
</dbReference>
<dbReference type="PANTHER" id="PTHR36692">
    <property type="entry name" value="PROTEIN SNAKESKIN"/>
    <property type="match status" value="1"/>
</dbReference>